<dbReference type="EMBL" id="CP018092">
    <property type="protein sequence ID" value="ATS19149.1"/>
    <property type="molecule type" value="Genomic_DNA"/>
</dbReference>
<gene>
    <name evidence="2" type="ORF">BRW62_10810</name>
</gene>
<dbReference type="Gene3D" id="3.30.1380.20">
    <property type="entry name" value="Trafficking protein particle complex subunit 3"/>
    <property type="match status" value="1"/>
</dbReference>
<feature type="domain" description="4-vinyl reductase 4VR" evidence="1">
    <location>
        <begin position="131"/>
        <end position="193"/>
    </location>
</feature>
<dbReference type="RefSeq" id="WP_099799487.1">
    <property type="nucleotide sequence ID" value="NZ_CP018092.1"/>
</dbReference>
<dbReference type="SUPFAM" id="SSF111126">
    <property type="entry name" value="Ligand-binding domain in the NO signalling and Golgi transport"/>
    <property type="match status" value="1"/>
</dbReference>
<dbReference type="PANTHER" id="PTHR35090:SF1">
    <property type="entry name" value="SLR0144 PROTEIN"/>
    <property type="match status" value="1"/>
</dbReference>
<dbReference type="AlphaFoldDB" id="A0A2D2Q3Z2"/>
<dbReference type="OrthoDB" id="421300at2"/>
<keyword evidence="3" id="KW-1185">Reference proteome</keyword>
<accession>A0A2D2Q3Z2</accession>
<dbReference type="InterPro" id="IPR004096">
    <property type="entry name" value="V4R"/>
</dbReference>
<reference evidence="3" key="2">
    <citation type="journal article" date="2022" name="Front. Microbiol.">
        <title>Comparative Genomic Analysis Revealed Distinct Molecular Components and Organization of CO2-Concentrating Mechanism in Thermophilic Cyanobacteria.</title>
        <authorList>
            <person name="Tang J."/>
            <person name="Zhou H."/>
            <person name="Yao D."/>
            <person name="Riaz S."/>
            <person name="You D."/>
            <person name="Klepacz-Smolka A."/>
            <person name="Daroch M."/>
        </authorList>
    </citation>
    <scope>NUCLEOTIDE SEQUENCE [LARGE SCALE GENOMIC DNA]</scope>
    <source>
        <strain evidence="3">PCC 6715</strain>
    </source>
</reference>
<dbReference type="InterPro" id="IPR024096">
    <property type="entry name" value="NO_sig/Golgi_transp_ligand-bd"/>
</dbReference>
<organism evidence="2 3">
    <name type="scientific">Parathermosynechococcus lividus PCC 6715</name>
    <dbReference type="NCBI Taxonomy" id="1917166"/>
    <lineage>
        <taxon>Bacteria</taxon>
        <taxon>Bacillati</taxon>
        <taxon>Cyanobacteriota</taxon>
        <taxon>Cyanophyceae</taxon>
        <taxon>Acaryochloridales</taxon>
        <taxon>Thermosynechococcaceae</taxon>
        <taxon>Parathermosynechococcus</taxon>
    </lineage>
</organism>
<name>A0A2D2Q3Z2_PARLV</name>
<evidence type="ECO:0000313" key="2">
    <source>
        <dbReference type="EMBL" id="ATS19149.1"/>
    </source>
</evidence>
<reference evidence="2 3" key="1">
    <citation type="submission" date="2016-11" db="EMBL/GenBank/DDBJ databases">
        <title>Complete genome sequence of thermophilic cyanobacteria strain Synechococcus sp. PCC6715.</title>
        <authorList>
            <person name="Tang J."/>
            <person name="Daroch M."/>
            <person name="Liang Y."/>
            <person name="Jiang D."/>
            <person name="Shah M."/>
        </authorList>
    </citation>
    <scope>NUCLEOTIDE SEQUENCE [LARGE SCALE GENOMIC DNA]</scope>
    <source>
        <strain evidence="2 3">PCC 6715</strain>
    </source>
</reference>
<protein>
    <submittedName>
        <fullName evidence="2">4-vinyl reductase</fullName>
    </submittedName>
</protein>
<dbReference type="SMART" id="SM00989">
    <property type="entry name" value="V4R"/>
    <property type="match status" value="1"/>
</dbReference>
<evidence type="ECO:0000259" key="1">
    <source>
        <dbReference type="SMART" id="SM00989"/>
    </source>
</evidence>
<proteinExistence type="predicted"/>
<dbReference type="KEGG" id="slw:BRW62_10810"/>
<dbReference type="Proteomes" id="UP000231057">
    <property type="component" value="Chromosome"/>
</dbReference>
<evidence type="ECO:0000313" key="3">
    <source>
        <dbReference type="Proteomes" id="UP000231057"/>
    </source>
</evidence>
<dbReference type="PANTHER" id="PTHR35090">
    <property type="entry name" value="DNA-DIRECTED RNA POLYMERASE SUBUNIT I"/>
    <property type="match status" value="1"/>
</dbReference>
<dbReference type="Pfam" id="PF02830">
    <property type="entry name" value="V4R"/>
    <property type="match status" value="1"/>
</dbReference>
<sequence>MISVADLVKDPVLPGNYFAADAYVQGDFETGLIENRKGARLIALPDVLLQAIYTGLDHEVGQATGVVLFNCGRWWGKNFYRRFVEDVSEYYGRPLADMEMIEFLQCLKECWKTHGWGTLDLDVSFYQQGFLVVKTWDSAFAEAAPKATGQPQCFAEAGILEAFFSQLTGRDLHCVQTACETLGASNNYFVLGLRERVEPAKAWLQEGQDHNTVMERLCRTQTA</sequence>